<keyword evidence="3" id="KW-1185">Reference proteome</keyword>
<evidence type="ECO:0000259" key="1">
    <source>
        <dbReference type="Pfam" id="PF16113"/>
    </source>
</evidence>
<dbReference type="Proteomes" id="UP000241890">
    <property type="component" value="Unassembled WGS sequence"/>
</dbReference>
<dbReference type="PANTHER" id="PTHR11941:SF130">
    <property type="entry name" value="ENOYL-COA HYDRATASE ECHA12-RELATED"/>
    <property type="match status" value="1"/>
</dbReference>
<dbReference type="InterPro" id="IPR045004">
    <property type="entry name" value="ECH_dom"/>
</dbReference>
<dbReference type="EMBL" id="BEYU01000011">
    <property type="protein sequence ID" value="GBG25122.1"/>
    <property type="molecule type" value="Genomic_DNA"/>
</dbReference>
<accession>A0A2R5G2A6</accession>
<organism evidence="2 3">
    <name type="scientific">Hondaea fermentalgiana</name>
    <dbReference type="NCBI Taxonomy" id="2315210"/>
    <lineage>
        <taxon>Eukaryota</taxon>
        <taxon>Sar</taxon>
        <taxon>Stramenopiles</taxon>
        <taxon>Bigyra</taxon>
        <taxon>Labyrinthulomycetes</taxon>
        <taxon>Thraustochytrida</taxon>
        <taxon>Thraustochytriidae</taxon>
        <taxon>Hondaea</taxon>
    </lineage>
</organism>
<reference evidence="2 3" key="1">
    <citation type="submission" date="2017-12" db="EMBL/GenBank/DDBJ databases">
        <title>Sequencing, de novo assembly and annotation of complete genome of a new Thraustochytrid species, strain FCC1311.</title>
        <authorList>
            <person name="Sedici K."/>
            <person name="Godart F."/>
            <person name="Aiese Cigliano R."/>
            <person name="Sanseverino W."/>
            <person name="Barakat M."/>
            <person name="Ortet P."/>
            <person name="Marechal E."/>
            <person name="Cagnac O."/>
            <person name="Amato A."/>
        </authorList>
    </citation>
    <scope>NUCLEOTIDE SEQUENCE [LARGE SCALE GENOMIC DNA]</scope>
</reference>
<gene>
    <name evidence="2" type="ORF">FCC1311_006631</name>
</gene>
<dbReference type="OrthoDB" id="14970at2759"/>
<keyword evidence="2" id="KW-0378">Hydrolase</keyword>
<sequence>MTYQTITVERDERGWDVVTLNRPKKLNAVSPLVITELLQYFSALETDELVTHEKGGPFPRAIILKANGRAFCAGLDLTEGTDTLKSDGTHFFNVQRRLVQIAMIMRRIKQPIICLAQGSAAGFGLALTLASDVRLITKDFRCNVAMAKIGLTGGDIGISYFLPRLVGPGVAGEMMMTGRFLHAERAYQLGFANSMHDTYEDMVKAGEAMAETMIETMAPMPLFLTKEALNISLQAPSLHSQIALEDRQQLMSLKDPAFPIYVQKGFKKSKI</sequence>
<dbReference type="InterPro" id="IPR029045">
    <property type="entry name" value="ClpP/crotonase-like_dom_sf"/>
</dbReference>
<proteinExistence type="predicted"/>
<dbReference type="CDD" id="cd06558">
    <property type="entry name" value="crotonase-like"/>
    <property type="match status" value="1"/>
</dbReference>
<dbReference type="SUPFAM" id="SSF52096">
    <property type="entry name" value="ClpP/crotonase"/>
    <property type="match status" value="1"/>
</dbReference>
<feature type="domain" description="Enoyl-CoA hydratase/isomerase" evidence="1">
    <location>
        <begin position="17"/>
        <end position="198"/>
    </location>
</feature>
<comment type="caution">
    <text evidence="2">The sequence shown here is derived from an EMBL/GenBank/DDBJ whole genome shotgun (WGS) entry which is preliminary data.</text>
</comment>
<dbReference type="InParanoid" id="A0A2R5G2A6"/>
<dbReference type="Pfam" id="PF16113">
    <property type="entry name" value="ECH_2"/>
    <property type="match status" value="1"/>
</dbReference>
<name>A0A2R5G2A6_9STRA</name>
<dbReference type="GO" id="GO:0006635">
    <property type="term" value="P:fatty acid beta-oxidation"/>
    <property type="evidence" value="ECO:0007669"/>
    <property type="project" value="TreeGrafter"/>
</dbReference>
<protein>
    <submittedName>
        <fullName evidence="2">3-hydroxyisobutyryl-CoA hydrolase, mitochondrial</fullName>
    </submittedName>
</protein>
<evidence type="ECO:0000313" key="2">
    <source>
        <dbReference type="EMBL" id="GBG25122.1"/>
    </source>
</evidence>
<dbReference type="AlphaFoldDB" id="A0A2R5G2A6"/>
<dbReference type="GO" id="GO:0016787">
    <property type="term" value="F:hydrolase activity"/>
    <property type="evidence" value="ECO:0007669"/>
    <property type="project" value="UniProtKB-KW"/>
</dbReference>
<dbReference type="PANTHER" id="PTHR11941">
    <property type="entry name" value="ENOYL-COA HYDRATASE-RELATED"/>
    <property type="match status" value="1"/>
</dbReference>
<dbReference type="Gene3D" id="3.90.226.10">
    <property type="entry name" value="2-enoyl-CoA Hydratase, Chain A, domain 1"/>
    <property type="match status" value="1"/>
</dbReference>
<evidence type="ECO:0000313" key="3">
    <source>
        <dbReference type="Proteomes" id="UP000241890"/>
    </source>
</evidence>